<dbReference type="Proteomes" id="UP000218767">
    <property type="component" value="Unassembled WGS sequence"/>
</dbReference>
<evidence type="ECO:0000256" key="1">
    <source>
        <dbReference type="ARBA" id="ARBA00004886"/>
    </source>
</evidence>
<evidence type="ECO:0000256" key="2">
    <source>
        <dbReference type="ARBA" id="ARBA00009325"/>
    </source>
</evidence>
<reference evidence="9" key="1">
    <citation type="submission" date="2017-08" db="EMBL/GenBank/DDBJ databases">
        <title>A dynamic microbial community with high functional redundancy inhabits the cold, oxic subseafloor aquifer.</title>
        <authorList>
            <person name="Tully B.J."/>
            <person name="Wheat C.G."/>
            <person name="Glazer B.T."/>
            <person name="Huber J.A."/>
        </authorList>
    </citation>
    <scope>NUCLEOTIDE SEQUENCE [LARGE SCALE GENOMIC DNA]</scope>
</reference>
<comment type="function">
    <text evidence="5 7">Required for coenzyme pyrroloquinoline quinone (PQQ) biosynthesis. PQQ is probably formed by cross-linking a specific glutamate to a specific tyrosine residue and excising these residues from the peptide.</text>
</comment>
<dbReference type="AlphaFoldDB" id="A0A2A4X9H7"/>
<evidence type="ECO:0000256" key="5">
    <source>
        <dbReference type="ARBA" id="ARBA00024749"/>
    </source>
</evidence>
<evidence type="ECO:0000256" key="3">
    <source>
        <dbReference type="ARBA" id="ARBA00015086"/>
    </source>
</evidence>
<comment type="pathway">
    <text evidence="1 7">Cofactor biosynthesis; pyrroloquinoline quinone biosynthesis.</text>
</comment>
<comment type="caution">
    <text evidence="8">The sequence shown here is derived from an EMBL/GenBank/DDBJ whole genome shotgun (WGS) entry which is preliminary data.</text>
</comment>
<dbReference type="HAMAP" id="MF_00656">
    <property type="entry name" value="PQQ_syn_PqqA"/>
    <property type="match status" value="1"/>
</dbReference>
<dbReference type="UniPathway" id="UPA00539"/>
<dbReference type="NCBIfam" id="TIGR02107">
    <property type="entry name" value="PQQ_syn_pqqA"/>
    <property type="match status" value="1"/>
</dbReference>
<feature type="cross-link" description="Pyrroloquinoline quinone (Glu-Tyr)" evidence="7">
    <location>
        <begin position="15"/>
        <end position="19"/>
    </location>
</feature>
<dbReference type="InterPro" id="IPR011725">
    <property type="entry name" value="PQQ_synth_PqqA"/>
</dbReference>
<dbReference type="Pfam" id="PF08042">
    <property type="entry name" value="PqqA"/>
    <property type="match status" value="1"/>
</dbReference>
<sequence>MWTKPSYQDMRLGFEITMYFKTR</sequence>
<evidence type="ECO:0000313" key="8">
    <source>
        <dbReference type="EMBL" id="PCI79210.1"/>
    </source>
</evidence>
<protein>
    <recommendedName>
        <fullName evidence="3 7">Coenzyme PQQ synthesis protein A</fullName>
    </recommendedName>
    <alternativeName>
        <fullName evidence="6 7">Pyrroloquinoline quinone biosynthesis protein A</fullName>
    </alternativeName>
</protein>
<evidence type="ECO:0000256" key="4">
    <source>
        <dbReference type="ARBA" id="ARBA00022905"/>
    </source>
</evidence>
<comment type="similarity">
    <text evidence="2 7">Belongs to the PqqA family.</text>
</comment>
<dbReference type="EMBL" id="NVUL01000020">
    <property type="protein sequence ID" value="PCI79210.1"/>
    <property type="molecule type" value="Genomic_DNA"/>
</dbReference>
<evidence type="ECO:0000313" key="9">
    <source>
        <dbReference type="Proteomes" id="UP000218767"/>
    </source>
</evidence>
<name>A0A2A4X9H7_9GAMM</name>
<proteinExistence type="inferred from homology"/>
<dbReference type="GO" id="GO:0018189">
    <property type="term" value="P:pyrroloquinoline quinone biosynthetic process"/>
    <property type="evidence" value="ECO:0007669"/>
    <property type="project" value="UniProtKB-UniRule"/>
</dbReference>
<organism evidence="8 9">
    <name type="scientific">SAR86 cluster bacterium</name>
    <dbReference type="NCBI Taxonomy" id="2030880"/>
    <lineage>
        <taxon>Bacteria</taxon>
        <taxon>Pseudomonadati</taxon>
        <taxon>Pseudomonadota</taxon>
        <taxon>Gammaproteobacteria</taxon>
        <taxon>SAR86 cluster</taxon>
    </lineage>
</organism>
<evidence type="ECO:0000256" key="7">
    <source>
        <dbReference type="HAMAP-Rule" id="MF_00656"/>
    </source>
</evidence>
<accession>A0A2A4X9H7</accession>
<evidence type="ECO:0000256" key="6">
    <source>
        <dbReference type="ARBA" id="ARBA00030967"/>
    </source>
</evidence>
<keyword evidence="4 7" id="KW-0884">PQQ biosynthesis</keyword>
<gene>
    <name evidence="7 8" type="primary">pqqA</name>
    <name evidence="8" type="ORF">COB20_05220</name>
</gene>